<evidence type="ECO:0000256" key="4">
    <source>
        <dbReference type="SAM" id="MobiDB-lite"/>
    </source>
</evidence>
<dbReference type="Gene3D" id="2.40.50.90">
    <property type="match status" value="1"/>
</dbReference>
<organism evidence="6 7">
    <name type="scientific">Heyndrickxia sporothermodurans</name>
    <dbReference type="NCBI Taxonomy" id="46224"/>
    <lineage>
        <taxon>Bacteria</taxon>
        <taxon>Bacillati</taxon>
        <taxon>Bacillota</taxon>
        <taxon>Bacilli</taxon>
        <taxon>Bacillales</taxon>
        <taxon>Bacillaceae</taxon>
        <taxon>Heyndrickxia</taxon>
    </lineage>
</organism>
<keyword evidence="3" id="KW-0378">Hydrolase</keyword>
<evidence type="ECO:0000313" key="7">
    <source>
        <dbReference type="Proteomes" id="UP000595512"/>
    </source>
</evidence>
<proteinExistence type="predicted"/>
<evidence type="ECO:0000259" key="5">
    <source>
        <dbReference type="PROSITE" id="PS50830"/>
    </source>
</evidence>
<sequence length="306" mass="34065">MIIFISIAPDIDSNKSEVASSENNSNLSSTDKNTTTEKKTIETSNDKKDKVKQNDNKVETKKSESKNVAAVTTTPKKVQKKKSTKSSNRVPVTLTKTVDGDTIKVMYKGKEESVRYLLIDTPESKKPGSCVQPYAESAYNRNKQLVNSGKLTLEFEKSERDKYGRLLAYVFVDGKSVQETLLKEGYARVAYIYEPPYKYLSKYQKAEDIAKNKHSNIWSKSGLVTDKGFNGCATKATVAKKSNTTRKSIGNSSPKTNTTPPPTSGGTEFFANCTELRKKYPNGVPSTHPAYQPKMDRDKDGYACER</sequence>
<keyword evidence="2" id="KW-0255">Endonuclease</keyword>
<dbReference type="PANTHER" id="PTHR12302">
    <property type="entry name" value="EBNA2 BINDING PROTEIN P100"/>
    <property type="match status" value="1"/>
</dbReference>
<dbReference type="PROSITE" id="PS01284">
    <property type="entry name" value="TNASE_2"/>
    <property type="match status" value="1"/>
</dbReference>
<feature type="compositionally biased region" description="Basic and acidic residues" evidence="4">
    <location>
        <begin position="34"/>
        <end position="65"/>
    </location>
</feature>
<dbReference type="EMBL" id="CP066701">
    <property type="protein sequence ID" value="QQX27350.1"/>
    <property type="molecule type" value="Genomic_DNA"/>
</dbReference>
<dbReference type="PANTHER" id="PTHR12302:SF3">
    <property type="entry name" value="SERINE_THREONINE-PROTEIN KINASE 31"/>
    <property type="match status" value="1"/>
</dbReference>
<dbReference type="SMART" id="SM00318">
    <property type="entry name" value="SNc"/>
    <property type="match status" value="1"/>
</dbReference>
<dbReference type="InterPro" id="IPR002071">
    <property type="entry name" value="Thermonucl_AS"/>
</dbReference>
<dbReference type="SMART" id="SM00894">
    <property type="entry name" value="Excalibur"/>
    <property type="match status" value="1"/>
</dbReference>
<name>A0AB37HFV1_9BACI</name>
<evidence type="ECO:0000256" key="1">
    <source>
        <dbReference type="ARBA" id="ARBA00022722"/>
    </source>
</evidence>
<feature type="compositionally biased region" description="Basic and acidic residues" evidence="4">
    <location>
        <begin position="294"/>
        <end position="306"/>
    </location>
</feature>
<keyword evidence="1" id="KW-0540">Nuclease</keyword>
<dbReference type="PROSITE" id="PS50830">
    <property type="entry name" value="TNASE_3"/>
    <property type="match status" value="1"/>
</dbReference>
<reference evidence="6 7" key="1">
    <citation type="submission" date="2020-12" db="EMBL/GenBank/DDBJ databases">
        <title>Taxonomic evaluation of the Bacillus sporothermodurans group of bacteria based on whole genome sequences.</title>
        <authorList>
            <person name="Fiedler G."/>
            <person name="Herbstmann A.-D."/>
            <person name="Doll E."/>
            <person name="Wenning M."/>
            <person name="Brinks E."/>
            <person name="Kabisch J."/>
            <person name="Breitenwieser F."/>
            <person name="Lappann M."/>
            <person name="Boehnlein C."/>
            <person name="Franz C."/>
        </authorList>
    </citation>
    <scope>NUCLEOTIDE SEQUENCE [LARGE SCALE GENOMIC DNA]</scope>
    <source>
        <strain evidence="6 7">DSM 10599</strain>
    </source>
</reference>
<evidence type="ECO:0000256" key="3">
    <source>
        <dbReference type="ARBA" id="ARBA00022801"/>
    </source>
</evidence>
<feature type="domain" description="TNase-like" evidence="5">
    <location>
        <begin position="88"/>
        <end position="220"/>
    </location>
</feature>
<dbReference type="AlphaFoldDB" id="A0AB37HFV1"/>
<dbReference type="Proteomes" id="UP000595512">
    <property type="component" value="Chromosome"/>
</dbReference>
<dbReference type="InterPro" id="IPR016071">
    <property type="entry name" value="Staphylococal_nuclease_OB-fold"/>
</dbReference>
<accession>A0AB37HFV1</accession>
<dbReference type="KEGG" id="hspo:JGZ69_03460"/>
<feature type="compositionally biased region" description="Low complexity" evidence="4">
    <location>
        <begin position="66"/>
        <end position="76"/>
    </location>
</feature>
<dbReference type="InterPro" id="IPR008613">
    <property type="entry name" value="Excalibur_Ca-bd_domain"/>
</dbReference>
<dbReference type="GO" id="GO:0004519">
    <property type="term" value="F:endonuclease activity"/>
    <property type="evidence" value="ECO:0007669"/>
    <property type="project" value="UniProtKB-KW"/>
</dbReference>
<feature type="region of interest" description="Disordered" evidence="4">
    <location>
        <begin position="13"/>
        <end position="89"/>
    </location>
</feature>
<feature type="region of interest" description="Disordered" evidence="4">
    <location>
        <begin position="241"/>
        <end position="268"/>
    </location>
</feature>
<protein>
    <submittedName>
        <fullName evidence="6">Thermonuclease family protein</fullName>
    </submittedName>
</protein>
<dbReference type="GO" id="GO:0016787">
    <property type="term" value="F:hydrolase activity"/>
    <property type="evidence" value="ECO:0007669"/>
    <property type="project" value="UniProtKB-KW"/>
</dbReference>
<evidence type="ECO:0000313" key="6">
    <source>
        <dbReference type="EMBL" id="QQX27350.1"/>
    </source>
</evidence>
<feature type="region of interest" description="Disordered" evidence="4">
    <location>
        <begin position="280"/>
        <end position="306"/>
    </location>
</feature>
<feature type="compositionally biased region" description="Polar residues" evidence="4">
    <location>
        <begin position="16"/>
        <end position="27"/>
    </location>
</feature>
<gene>
    <name evidence="6" type="ORF">JGZ69_03460</name>
</gene>
<dbReference type="InterPro" id="IPR035437">
    <property type="entry name" value="SNase_OB-fold_sf"/>
</dbReference>
<dbReference type="Pfam" id="PF00565">
    <property type="entry name" value="SNase"/>
    <property type="match status" value="1"/>
</dbReference>
<dbReference type="Pfam" id="PF05901">
    <property type="entry name" value="Excalibur"/>
    <property type="match status" value="1"/>
</dbReference>
<evidence type="ECO:0000256" key="2">
    <source>
        <dbReference type="ARBA" id="ARBA00022759"/>
    </source>
</evidence>
<dbReference type="GO" id="GO:0003676">
    <property type="term" value="F:nucleic acid binding"/>
    <property type="evidence" value="ECO:0007669"/>
    <property type="project" value="InterPro"/>
</dbReference>
<dbReference type="SUPFAM" id="SSF50199">
    <property type="entry name" value="Staphylococcal nuclease"/>
    <property type="match status" value="1"/>
</dbReference>